<keyword evidence="9" id="KW-0963">Cytoplasm</keyword>
<gene>
    <name evidence="9" type="primary">mnmA</name>
    <name evidence="13" type="ORF">US42_C0001G0017</name>
</gene>
<keyword evidence="1 9" id="KW-0820">tRNA-binding</keyword>
<evidence type="ECO:0000256" key="1">
    <source>
        <dbReference type="ARBA" id="ARBA00022555"/>
    </source>
</evidence>
<keyword evidence="6 9" id="KW-0694">RNA-binding</keyword>
<dbReference type="InterPro" id="IPR046885">
    <property type="entry name" value="MnmA-like_C"/>
</dbReference>
<feature type="binding site" evidence="9">
    <location>
        <position position="156"/>
    </location>
    <ligand>
        <name>ATP</name>
        <dbReference type="ChEBI" id="CHEBI:30616"/>
    </ligand>
</feature>
<dbReference type="Gene3D" id="2.30.30.280">
    <property type="entry name" value="Adenine nucleotide alpha hydrolases-like domains"/>
    <property type="match status" value="1"/>
</dbReference>
<dbReference type="GO" id="GO:0005737">
    <property type="term" value="C:cytoplasm"/>
    <property type="evidence" value="ECO:0007669"/>
    <property type="project" value="UniProtKB-SubCell"/>
</dbReference>
<evidence type="ECO:0000256" key="7">
    <source>
        <dbReference type="ARBA" id="ARBA00023157"/>
    </source>
</evidence>
<dbReference type="Pfam" id="PF03054">
    <property type="entry name" value="tRNA_Me_trans"/>
    <property type="match status" value="1"/>
</dbReference>
<dbReference type="PATRIC" id="fig|1619046.3.peg.17"/>
<keyword evidence="3 9" id="KW-0819">tRNA processing</keyword>
<dbReference type="Gene3D" id="3.40.50.620">
    <property type="entry name" value="HUPs"/>
    <property type="match status" value="1"/>
</dbReference>
<organism evidence="13 14">
    <name type="scientific">Candidatus Magasanikbacteria bacterium GW2011_GWC2_37_14</name>
    <dbReference type="NCBI Taxonomy" id="1619046"/>
    <lineage>
        <taxon>Bacteria</taxon>
        <taxon>Candidatus Magasanikiibacteriota</taxon>
    </lineage>
</organism>
<feature type="region of interest" description="Interaction with target base in tRNA" evidence="9">
    <location>
        <begin position="127"/>
        <end position="129"/>
    </location>
</feature>
<feature type="active site" description="Nucleophile" evidence="9">
    <location>
        <position position="132"/>
    </location>
</feature>
<sequence length="442" mass="49290">MTVKKEKIHPEQSRRILVAMSGGVDSSVAAALLVEQGYDVTGMFAVNYQAPFSELRLAGSSSEFTGRSGEFTGRSVAEPCWVPDYQDALRVAAHLGIPLIRWDFVKEYKKFVLDYMYKEYSTGRTPNPDILCNKFVKFGFWLEKAKKMGFEKIATGHYARLRFAAPGQANISLLQAKDDNKDQTYFLHQLNQEQLCQVLFPIGGYTKPEVRKLAKKFKLPTAEKEESMGICFIGEVPMRDFLKNKVKAKQGKILLSPSAREGVGGVGAVGEHTGLPFYTIGERIGVSLSYQPALPAGREGVQGELPRPAKTPANSSGLRPPSLGKRRTDTQPYFVIDKNIKKNILIVGFENDPLLYKKEIIIYNVNWINEFTRRSISEGGPLKCKVRLRHRQQLQDCVVSPLNKGGRGGLLVHFTHPQRAVTPGQFAVFYKNNECLGGGVIK</sequence>
<comment type="caution">
    <text evidence="9">Lacks conserved residue(s) required for the propagation of feature annotation.</text>
</comment>
<feature type="domain" description="tRNA-specific 2-thiouridylase MnmA-like central" evidence="12">
    <location>
        <begin position="239"/>
        <end position="289"/>
    </location>
</feature>
<feature type="region of interest" description="Disordered" evidence="10">
    <location>
        <begin position="298"/>
        <end position="326"/>
    </location>
</feature>
<reference evidence="13 14" key="1">
    <citation type="journal article" date="2015" name="Nature">
        <title>rRNA introns, odd ribosomes, and small enigmatic genomes across a large radiation of phyla.</title>
        <authorList>
            <person name="Brown C.T."/>
            <person name="Hug L.A."/>
            <person name="Thomas B.C."/>
            <person name="Sharon I."/>
            <person name="Castelle C.J."/>
            <person name="Singh A."/>
            <person name="Wilkins M.J."/>
            <person name="Williams K.H."/>
            <person name="Banfield J.F."/>
        </authorList>
    </citation>
    <scope>NUCLEOTIDE SEQUENCE [LARGE SCALE GENOMIC DNA]</scope>
</reference>
<dbReference type="InterPro" id="IPR014729">
    <property type="entry name" value="Rossmann-like_a/b/a_fold"/>
</dbReference>
<dbReference type="InterPro" id="IPR004506">
    <property type="entry name" value="MnmA-like"/>
</dbReference>
<feature type="active site" description="Cysteine persulfide intermediate" evidence="9">
    <location>
        <position position="231"/>
    </location>
</feature>
<dbReference type="GO" id="GO:0005524">
    <property type="term" value="F:ATP binding"/>
    <property type="evidence" value="ECO:0007669"/>
    <property type="project" value="UniProtKB-KW"/>
</dbReference>
<evidence type="ECO:0000256" key="4">
    <source>
        <dbReference type="ARBA" id="ARBA00022741"/>
    </source>
</evidence>
<dbReference type="CDD" id="cd01998">
    <property type="entry name" value="MnmA_TRMU-like"/>
    <property type="match status" value="1"/>
</dbReference>
<evidence type="ECO:0000256" key="3">
    <source>
        <dbReference type="ARBA" id="ARBA00022694"/>
    </source>
</evidence>
<dbReference type="HAMAP" id="MF_00144">
    <property type="entry name" value="tRNA_thiouridyl_MnmA"/>
    <property type="match status" value="1"/>
</dbReference>
<dbReference type="InterPro" id="IPR023382">
    <property type="entry name" value="MnmA-like_central_sf"/>
</dbReference>
<comment type="catalytic activity">
    <reaction evidence="8 9">
        <text>S-sulfanyl-L-cysteinyl-[protein] + uridine(34) in tRNA + AH2 + ATP = 2-thiouridine(34) in tRNA + L-cysteinyl-[protein] + A + AMP + diphosphate + H(+)</text>
        <dbReference type="Rhea" id="RHEA:47032"/>
        <dbReference type="Rhea" id="RHEA-COMP:10131"/>
        <dbReference type="Rhea" id="RHEA-COMP:11726"/>
        <dbReference type="Rhea" id="RHEA-COMP:11727"/>
        <dbReference type="Rhea" id="RHEA-COMP:11728"/>
        <dbReference type="ChEBI" id="CHEBI:13193"/>
        <dbReference type="ChEBI" id="CHEBI:15378"/>
        <dbReference type="ChEBI" id="CHEBI:17499"/>
        <dbReference type="ChEBI" id="CHEBI:29950"/>
        <dbReference type="ChEBI" id="CHEBI:30616"/>
        <dbReference type="ChEBI" id="CHEBI:33019"/>
        <dbReference type="ChEBI" id="CHEBI:61963"/>
        <dbReference type="ChEBI" id="CHEBI:65315"/>
        <dbReference type="ChEBI" id="CHEBI:87170"/>
        <dbReference type="ChEBI" id="CHEBI:456215"/>
        <dbReference type="EC" id="2.8.1.13"/>
    </reaction>
</comment>
<feature type="region of interest" description="Interaction with tRNA" evidence="9">
    <location>
        <begin position="181"/>
        <end position="183"/>
    </location>
</feature>
<dbReference type="PANTHER" id="PTHR11933">
    <property type="entry name" value="TRNA 5-METHYLAMINOMETHYL-2-THIOURIDYLATE -METHYLTRANSFERASE"/>
    <property type="match status" value="1"/>
</dbReference>
<dbReference type="NCBIfam" id="NF001138">
    <property type="entry name" value="PRK00143.1"/>
    <property type="match status" value="1"/>
</dbReference>
<feature type="site" description="Interaction with tRNA" evidence="9">
    <location>
        <position position="425"/>
    </location>
</feature>
<feature type="site" description="Interaction with tRNA" evidence="9">
    <location>
        <position position="157"/>
    </location>
</feature>
<dbReference type="GO" id="GO:0103016">
    <property type="term" value="F:tRNA-uridine 2-sulfurtransferase activity"/>
    <property type="evidence" value="ECO:0007669"/>
    <property type="project" value="UniProtKB-EC"/>
</dbReference>
<name>A0A0G0JJC7_9BACT</name>
<evidence type="ECO:0000259" key="12">
    <source>
        <dbReference type="Pfam" id="PF20259"/>
    </source>
</evidence>
<dbReference type="InterPro" id="IPR046884">
    <property type="entry name" value="MnmA-like_central"/>
</dbReference>
<dbReference type="Pfam" id="PF20259">
    <property type="entry name" value="tRNA_Me_trans_M"/>
    <property type="match status" value="1"/>
</dbReference>
<dbReference type="EMBL" id="LBSX01000001">
    <property type="protein sequence ID" value="KKQ28166.1"/>
    <property type="molecule type" value="Genomic_DNA"/>
</dbReference>
<dbReference type="Pfam" id="PF20258">
    <property type="entry name" value="tRNA_Me_trans_C"/>
    <property type="match status" value="1"/>
</dbReference>
<evidence type="ECO:0000256" key="9">
    <source>
        <dbReference type="HAMAP-Rule" id="MF_00144"/>
    </source>
</evidence>
<evidence type="ECO:0000259" key="11">
    <source>
        <dbReference type="Pfam" id="PF20258"/>
    </source>
</evidence>
<feature type="binding site" evidence="9">
    <location>
        <begin position="19"/>
        <end position="26"/>
    </location>
    <ligand>
        <name>ATP</name>
        <dbReference type="ChEBI" id="CHEBI:30616"/>
    </ligand>
</feature>
<dbReference type="EC" id="2.8.1.13" evidence="9"/>
<dbReference type="STRING" id="1619046.US42_C0001G0017"/>
<evidence type="ECO:0000313" key="13">
    <source>
        <dbReference type="EMBL" id="KKQ28166.1"/>
    </source>
</evidence>
<dbReference type="Gene3D" id="2.40.30.10">
    <property type="entry name" value="Translation factors"/>
    <property type="match status" value="1"/>
</dbReference>
<comment type="subcellular location">
    <subcellularLocation>
        <location evidence="9">Cytoplasm</location>
    </subcellularLocation>
</comment>
<dbReference type="GO" id="GO:0000049">
    <property type="term" value="F:tRNA binding"/>
    <property type="evidence" value="ECO:0007669"/>
    <property type="project" value="UniProtKB-KW"/>
</dbReference>
<evidence type="ECO:0000256" key="10">
    <source>
        <dbReference type="SAM" id="MobiDB-lite"/>
    </source>
</evidence>
<keyword evidence="2 9" id="KW-0808">Transferase</keyword>
<keyword evidence="7" id="KW-1015">Disulfide bond</keyword>
<dbReference type="SUPFAM" id="SSF52402">
    <property type="entry name" value="Adenine nucleotide alpha hydrolases-like"/>
    <property type="match status" value="1"/>
</dbReference>
<evidence type="ECO:0000256" key="8">
    <source>
        <dbReference type="ARBA" id="ARBA00051542"/>
    </source>
</evidence>
<evidence type="ECO:0000256" key="6">
    <source>
        <dbReference type="ARBA" id="ARBA00022884"/>
    </source>
</evidence>
<comment type="similarity">
    <text evidence="9">Belongs to the MnmA/TRMU family.</text>
</comment>
<keyword evidence="4 9" id="KW-0547">Nucleotide-binding</keyword>
<proteinExistence type="inferred from homology"/>
<protein>
    <recommendedName>
        <fullName evidence="9">tRNA-specific 2-thiouridylase MnmA</fullName>
        <ecNumber evidence="9">2.8.1.13</ecNumber>
    </recommendedName>
</protein>
<comment type="caution">
    <text evidence="13">The sequence shown here is derived from an EMBL/GenBank/DDBJ whole genome shotgun (WGS) entry which is preliminary data.</text>
</comment>
<evidence type="ECO:0000256" key="5">
    <source>
        <dbReference type="ARBA" id="ARBA00022840"/>
    </source>
</evidence>
<dbReference type="AlphaFoldDB" id="A0A0G0JJC7"/>
<feature type="domain" description="tRNA-specific 2-thiouridylase MnmA-like C-terminal" evidence="11">
    <location>
        <begin position="358"/>
        <end position="441"/>
    </location>
</feature>
<keyword evidence="5 9" id="KW-0067">ATP-binding</keyword>
<dbReference type="PANTHER" id="PTHR11933:SF5">
    <property type="entry name" value="MITOCHONDRIAL TRNA-SPECIFIC 2-THIOURIDYLASE 1"/>
    <property type="match status" value="1"/>
</dbReference>
<comment type="function">
    <text evidence="9">Catalyzes the 2-thiolation of uridine at the wobble position (U34) of tRNA, leading to the formation of s(2)U34.</text>
</comment>
<evidence type="ECO:0000313" key="14">
    <source>
        <dbReference type="Proteomes" id="UP000034849"/>
    </source>
</evidence>
<evidence type="ECO:0000256" key="2">
    <source>
        <dbReference type="ARBA" id="ARBA00022679"/>
    </source>
</evidence>
<dbReference type="GO" id="GO:0002143">
    <property type="term" value="P:tRNA wobble position uridine thiolation"/>
    <property type="evidence" value="ECO:0007669"/>
    <property type="project" value="TreeGrafter"/>
</dbReference>
<accession>A0A0G0JJC7</accession>
<dbReference type="NCBIfam" id="TIGR00420">
    <property type="entry name" value="trmU"/>
    <property type="match status" value="1"/>
</dbReference>
<dbReference type="Proteomes" id="UP000034849">
    <property type="component" value="Unassembled WGS sequence"/>
</dbReference>